<dbReference type="InterPro" id="IPR001878">
    <property type="entry name" value="Znf_CCHC"/>
</dbReference>
<proteinExistence type="predicted"/>
<gene>
    <name evidence="4" type="ORF">KQX54_004096</name>
</gene>
<organism evidence="4 5">
    <name type="scientific">Cotesia glomerata</name>
    <name type="common">Lepidopteran parasitic wasp</name>
    <name type="synonym">Apanteles glomeratus</name>
    <dbReference type="NCBI Taxonomy" id="32391"/>
    <lineage>
        <taxon>Eukaryota</taxon>
        <taxon>Metazoa</taxon>
        <taxon>Ecdysozoa</taxon>
        <taxon>Arthropoda</taxon>
        <taxon>Hexapoda</taxon>
        <taxon>Insecta</taxon>
        <taxon>Pterygota</taxon>
        <taxon>Neoptera</taxon>
        <taxon>Endopterygota</taxon>
        <taxon>Hymenoptera</taxon>
        <taxon>Apocrita</taxon>
        <taxon>Ichneumonoidea</taxon>
        <taxon>Braconidae</taxon>
        <taxon>Microgastrinae</taxon>
        <taxon>Cotesia</taxon>
    </lineage>
</organism>
<keyword evidence="1" id="KW-0479">Metal-binding</keyword>
<evidence type="ECO:0000256" key="1">
    <source>
        <dbReference type="PROSITE-ProRule" id="PRU00047"/>
    </source>
</evidence>
<feature type="compositionally biased region" description="Low complexity" evidence="2">
    <location>
        <begin position="178"/>
        <end position="196"/>
    </location>
</feature>
<evidence type="ECO:0000256" key="2">
    <source>
        <dbReference type="SAM" id="MobiDB-lite"/>
    </source>
</evidence>
<evidence type="ECO:0000313" key="5">
    <source>
        <dbReference type="Proteomes" id="UP000826195"/>
    </source>
</evidence>
<sequence length="401" mass="44903">MSQNREDGYADATKSEFFVTKDFAIIIDTIDGVAIKDYVKAIATKVLSANIRFVSRISNNRICIYLANKSIADDLVNNHKNIKINSSILNICPLVTRNKRIVFSNVPPIIPRNYLHDALDRLAIRTTSSFSFLQCLQIPFDDAIYNIYPSSDSLACFTCHKEGHLARDCPDNKTFTVSDSSSLTTPSPPTEQLLPPNVSLTTREDTGNTSLNDTAISSKSQFIRPPTPHPVLFEYTTDKRALSSSSSSDMLMDIDLSKAARTANSSLFKSNPKKTKTDRDRSPATRFEIPTIIKEVILNNPGKYKYDFDQLQNLFDKSSTTESLKEVFTECNFNPIEIRSMLTNLYSSLSNGGQKTRFTRLRNRITEEFELPPLGKPNQTSDSESEPDSFNDSIKSLTPTA</sequence>
<dbReference type="EMBL" id="JAHXZJ010000002">
    <property type="protein sequence ID" value="KAH0563665.1"/>
    <property type="molecule type" value="Genomic_DNA"/>
</dbReference>
<dbReference type="Gene3D" id="4.10.60.10">
    <property type="entry name" value="Zinc finger, CCHC-type"/>
    <property type="match status" value="1"/>
</dbReference>
<feature type="compositionally biased region" description="Polar residues" evidence="2">
    <location>
        <begin position="207"/>
        <end position="221"/>
    </location>
</feature>
<feature type="compositionally biased region" description="Polar residues" evidence="2">
    <location>
        <begin position="390"/>
        <end position="401"/>
    </location>
</feature>
<dbReference type="GO" id="GO:0003676">
    <property type="term" value="F:nucleic acid binding"/>
    <property type="evidence" value="ECO:0007669"/>
    <property type="project" value="InterPro"/>
</dbReference>
<evidence type="ECO:0000313" key="4">
    <source>
        <dbReference type="EMBL" id="KAH0563665.1"/>
    </source>
</evidence>
<keyword evidence="1" id="KW-0863">Zinc-finger</keyword>
<dbReference type="GO" id="GO:0008270">
    <property type="term" value="F:zinc ion binding"/>
    <property type="evidence" value="ECO:0007669"/>
    <property type="project" value="UniProtKB-KW"/>
</dbReference>
<dbReference type="SUPFAM" id="SSF57756">
    <property type="entry name" value="Retrovirus zinc finger-like domains"/>
    <property type="match status" value="1"/>
</dbReference>
<name>A0AAV7J3C0_COTGL</name>
<feature type="domain" description="CCHC-type" evidence="3">
    <location>
        <begin position="156"/>
        <end position="171"/>
    </location>
</feature>
<dbReference type="SMART" id="SM00343">
    <property type="entry name" value="ZnF_C2HC"/>
    <property type="match status" value="1"/>
</dbReference>
<dbReference type="AlphaFoldDB" id="A0AAV7J3C0"/>
<dbReference type="Proteomes" id="UP000826195">
    <property type="component" value="Unassembled WGS sequence"/>
</dbReference>
<dbReference type="Pfam" id="PF00098">
    <property type="entry name" value="zf-CCHC"/>
    <property type="match status" value="1"/>
</dbReference>
<comment type="caution">
    <text evidence="4">The sequence shown here is derived from an EMBL/GenBank/DDBJ whole genome shotgun (WGS) entry which is preliminary data.</text>
</comment>
<keyword evidence="1" id="KW-0862">Zinc</keyword>
<dbReference type="InterPro" id="IPR036875">
    <property type="entry name" value="Znf_CCHC_sf"/>
</dbReference>
<protein>
    <recommendedName>
        <fullName evidence="3">CCHC-type domain-containing protein</fullName>
    </recommendedName>
</protein>
<feature type="region of interest" description="Disordered" evidence="2">
    <location>
        <begin position="176"/>
        <end position="223"/>
    </location>
</feature>
<feature type="region of interest" description="Disordered" evidence="2">
    <location>
        <begin position="367"/>
        <end position="401"/>
    </location>
</feature>
<reference evidence="4 5" key="1">
    <citation type="journal article" date="2021" name="J. Hered.">
        <title>A chromosome-level genome assembly of the parasitoid wasp, Cotesia glomerata (Hymenoptera: Braconidae).</title>
        <authorList>
            <person name="Pinto B.J."/>
            <person name="Weis J.J."/>
            <person name="Gamble T."/>
            <person name="Ode P.J."/>
            <person name="Paul R."/>
            <person name="Zaspel J.M."/>
        </authorList>
    </citation>
    <scope>NUCLEOTIDE SEQUENCE [LARGE SCALE GENOMIC DNA]</scope>
    <source>
        <strain evidence="4">CgM1</strain>
    </source>
</reference>
<dbReference type="PROSITE" id="PS50158">
    <property type="entry name" value="ZF_CCHC"/>
    <property type="match status" value="1"/>
</dbReference>
<accession>A0AAV7J3C0</accession>
<keyword evidence="5" id="KW-1185">Reference proteome</keyword>
<evidence type="ECO:0000259" key="3">
    <source>
        <dbReference type="PROSITE" id="PS50158"/>
    </source>
</evidence>